<organism evidence="2">
    <name type="scientific">uncultured Solirubrobacteraceae bacterium</name>
    <dbReference type="NCBI Taxonomy" id="1162706"/>
    <lineage>
        <taxon>Bacteria</taxon>
        <taxon>Bacillati</taxon>
        <taxon>Actinomycetota</taxon>
        <taxon>Thermoleophilia</taxon>
        <taxon>Solirubrobacterales</taxon>
        <taxon>Solirubrobacteraceae</taxon>
        <taxon>environmental samples</taxon>
    </lineage>
</organism>
<gene>
    <name evidence="2" type="ORF">AVDCRST_MAG69-1312</name>
</gene>
<feature type="compositionally biased region" description="Low complexity" evidence="1">
    <location>
        <begin position="21"/>
        <end position="38"/>
    </location>
</feature>
<feature type="region of interest" description="Disordered" evidence="1">
    <location>
        <begin position="18"/>
        <end position="38"/>
    </location>
</feature>
<accession>A0A6J4SEM5</accession>
<evidence type="ECO:0000256" key="1">
    <source>
        <dbReference type="SAM" id="MobiDB-lite"/>
    </source>
</evidence>
<reference evidence="2" key="1">
    <citation type="submission" date="2020-02" db="EMBL/GenBank/DDBJ databases">
        <authorList>
            <person name="Meier V. D."/>
        </authorList>
    </citation>
    <scope>NUCLEOTIDE SEQUENCE</scope>
    <source>
        <strain evidence="2">AVDCRST_MAG69</strain>
    </source>
</reference>
<dbReference type="AlphaFoldDB" id="A0A6J4SEM5"/>
<protein>
    <submittedName>
        <fullName evidence="2">Uncharacterized protein</fullName>
    </submittedName>
</protein>
<dbReference type="EMBL" id="CADCVP010000140">
    <property type="protein sequence ID" value="CAA9490450.1"/>
    <property type="molecule type" value="Genomic_DNA"/>
</dbReference>
<name>A0A6J4SEM5_9ACTN</name>
<evidence type="ECO:0000313" key="2">
    <source>
        <dbReference type="EMBL" id="CAA9490450.1"/>
    </source>
</evidence>
<sequence>MIWLAHYVRRSRVASLRDRAPMAAPRTPRAARGAPPWR</sequence>
<proteinExistence type="predicted"/>